<dbReference type="Pfam" id="PF01660">
    <property type="entry name" value="Vmethyltransf"/>
    <property type="match status" value="1"/>
</dbReference>
<evidence type="ECO:0000256" key="5">
    <source>
        <dbReference type="ARBA" id="ARBA00022840"/>
    </source>
</evidence>
<dbReference type="KEGG" id="vg:16547969"/>
<dbReference type="InterPro" id="IPR037151">
    <property type="entry name" value="AlkB-like_sf"/>
</dbReference>
<dbReference type="InterPro" id="IPR027351">
    <property type="entry name" value="(+)RNA_virus_helicase_core_dom"/>
</dbReference>
<reference evidence="11 12" key="1">
    <citation type="journal article" date="2013" name="Virus Res.">
        <title>Molecular characterization and population structure of blackberry vein banding associated virus, new ampelovirus associated with yellow vein disease.</title>
        <authorList>
            <person name="Thekke-Veetil T."/>
            <person name="Aboughanem-Sabanadzovic N."/>
            <person name="Keller K.E."/>
            <person name="Martin R.R."/>
            <person name="Sabanadzovic S."/>
            <person name="Tzanetakis I.E."/>
        </authorList>
    </citation>
    <scope>NUCLEOTIDE SEQUENCE [LARGE SCALE GENOMIC DNA]</scope>
    <source>
        <strain evidence="11">Mississippi1</strain>
    </source>
</reference>
<evidence type="ECO:0000256" key="4">
    <source>
        <dbReference type="ARBA" id="ARBA00022801"/>
    </source>
</evidence>
<evidence type="ECO:0000313" key="11">
    <source>
        <dbReference type="EMBL" id="AGS48177.1"/>
    </source>
</evidence>
<dbReference type="GO" id="GO:0016787">
    <property type="term" value="F:hydrolase activity"/>
    <property type="evidence" value="ECO:0007669"/>
    <property type="project" value="UniProtKB-KW"/>
</dbReference>
<evidence type="ECO:0000256" key="3">
    <source>
        <dbReference type="ARBA" id="ARBA00022758"/>
    </source>
</evidence>
<dbReference type="InterPro" id="IPR027417">
    <property type="entry name" value="P-loop_NTPase"/>
</dbReference>
<keyword evidence="7" id="KW-1133">Transmembrane helix</keyword>
<evidence type="ECO:0000259" key="10">
    <source>
        <dbReference type="PROSITE" id="PS51743"/>
    </source>
</evidence>
<feature type="transmembrane region" description="Helical" evidence="7">
    <location>
        <begin position="1315"/>
        <end position="1340"/>
    </location>
</feature>
<dbReference type="GO" id="GO:0006396">
    <property type="term" value="P:RNA processing"/>
    <property type="evidence" value="ECO:0007669"/>
    <property type="project" value="InterPro"/>
</dbReference>
<feature type="compositionally biased region" description="Basic and acidic residues" evidence="6">
    <location>
        <begin position="157"/>
        <end position="172"/>
    </location>
</feature>
<keyword evidence="3" id="KW-0688">Ribosomal frameshifting</keyword>
<evidence type="ECO:0000259" key="9">
    <source>
        <dbReference type="PROSITE" id="PS51657"/>
    </source>
</evidence>
<protein>
    <submittedName>
        <fullName evidence="11">Polyprotein 1a</fullName>
    </submittedName>
</protein>
<dbReference type="Pfam" id="PF03171">
    <property type="entry name" value="2OG-FeII_Oxy"/>
    <property type="match status" value="1"/>
</dbReference>
<sequence length="2384" mass="263864">MAANSSVSSSQRYPKAPLDYVAPLRILNFPYGTGNHSVAAVNTSHDGHKVCKERIYSYVPVREMDLKPRSIALVSVNRVTKGTRLTLKPLCIPGYVRQVALVKGSIRSMQQGMGCTYLRARSPDSFFVDASKETRVFTVETTAIVVVHHFRGVRYEGNKRRPFPDERKEKNSRAVNPVAPSSNLPPPSAATPSIMVGQIRVPLSSPAPVKPPAKVEVGTEKLRPEVIPTSTRKIFDVYMKRGGGFFGEDIFLRDAVPYCRSTRSFVDVKNTYRWTKVWDEQTGRRGYFYMVGGECVFMSPRSRFPTITEFLFGVGPDDEVQLPDMAFYCPRLRRLVHVSEGWCWYNYPRLRTRLTSRAQLCSFYTAKEVMDMGLRKVRMVRTAKVGFYHVVSKWELLTLRYPEKIVDLQTCRPVNVLAGDRVRAGNEVLASVANALNQEEVYSSVVSGIANRLALKDQSSLLAHLDNRLCEMFAQRDALIREKPNHRCDTMLKPSEKDMIKEAFPELTITFLDSVRSSHPVANAVRGCFNACFSKRCANVKFVDIGGSLTYHVKAGDVNCHVCNPVLDVKDMKRRISEMLYMTSGAGEVYKSTEIISEAASRSISYCSTPSQECSVRCEGGYMVDVYDLGFDELAEALDVKGVMIFDLCFMLPVELLAGSGEVYLEELDTSVRRAGDKLIYSVGLCGESYTHEFSRVSSYLTSAYTRTKSGTVYKVEYEGYRVGYHHLTVSRSQKVATKEVTRRMVVSSFPTKTIVMIPVLEGTYMSFKSLVLDTDFVDRVYSYALNTVSNFEMRTFEYAVGAVRSQKTHVITGTRVVHSKVEISSDDMWGLVVAIMAQAVKDRLKSLESFSIIKASNGCLVSTINIIYRRVMKIVTSAMTGYFKGVIRDNFSVLELLVNNPKKLIVRVPRAMEVEITTVGGVVEVNTANAFSVARSKMHDNFRKGRLRTFSRALVEDTIKVLGRMVDSEGKPVPVTEDSVYKKIVENLGDLHCTKSGALKAASLVPIRSLRPSGVVLTIHRLLAHGVVVPLRSLLLGLLSVDGVFRRSCGDSLSRVYNASLDLNDPFSQCYDYHGDYNPQCETVNAPEDNSVQKLCLTAGLVVGGVVVARSAWVLLRKGFGKKPGCGKSRKSSVGVQKKDNITRGQRMVLASLAVTAIVAVNRMGVQTHSVYPEKTTSYERAPILGGGFGGVLGCSANSFNPTGARMARCLFKISRVFMESKVWDVFYRDPSTYKTSIQRLLGSVMVKLRKGKAVWFSTYGSIVSTIPVADGKGSNRSNNLKIQMNDPFGVDDGDLTFMDPEVVVEVGSPPVDVLWYVSGGIAAVISLAVVGGAVYVTFKGLRYIGRRLSKLTPPAEEVKETVRGWSDASLGLAGLLCRESAGVVRATRRCVISVSKTMAVKAAEGISRNCRTTVGTRQVPSALLYSTLSYWVGGVCAGDLWAHILPRNLMMFVGVAGLARVLLRSGEVRLLPASVWGVGMPTLVWKGLTRRQVLVQVAISMSLVLRSLFTDPVPQVQVLQTIEGRNVYDEALKYYKDLAPMDEPAAEGFSQEDRSTEKEESIRGSSSLSSLPLSDSELSVDISCMRKTPTVGVDDIIHAVEKGKPEGQKESMHLPEAKPASDVKAVSAVEEVLPTTNNTSVEPGHNESESQRTTIDVKQAVSDVTGCGKCDKLEIVRVEGLTDAYAGGFIFHERLPGRVAVFFSRNGAPYSYNGGSHPSRGWPHVLDEIIVKCGYLPYFDHCLVQQYSVGGSIGFHADNERCYPPDNPILTVNMRGDADFKTECKDCKVRRTYMVASDDVFVMGQGFQRRNRHAVVSKTEGRISLTFRSTIPTTLQRVQPKVSSLPGDGVGSSGGAKESETRESRSIAPPAMEQKVLSLRPQKPKSEANTRSTRRESTYTVWTEQDFVIKCDWLKADDPILALRPGTPRMAFESVATRTTEDACIEYLKYTAIGIERLYNAFIAVSKIAVRDAKGVLKFPAQAYEQLPGLRAYKRHDEYVYHPTEDGLRLCDIPYVFLMEKGIFCKGQSLCGGMHGDETALLCDSLLVFHDALNFCGCLKIARLGLVGKEFKSFNYTCVNAPPGGGKTTMMVEKFLEQPRTTTMVTANLGSADDINKKLDKKLEELGLDRAATTINSKVVNFSLRLMYDRILVDEVYMMHEGLLQFGCFASGAKEGIFYGDVHQIPFINREKIFRCQHSFLKPEKHLIKYTKETYRCPLDVCFMLSNLKDSKGEKCYSTGVVSGLKTPVVRSFEKRPIGSVADVAKIEADVYLCQTQAEKGEMKRELNSLGRVEPVMTVHEAQGKTFEKVVLFRTKRADDSVFNSQPHALVALSRHTSSLVYAALSSKLSDRVGSMIDSTASSTVSNALLHTFAPSGCFRDV</sequence>
<feature type="region of interest" description="Disordered" evidence="6">
    <location>
        <begin position="157"/>
        <end position="189"/>
    </location>
</feature>
<keyword evidence="2" id="KW-0547">Nucleotide-binding</keyword>
<dbReference type="SUPFAM" id="SSF51197">
    <property type="entry name" value="Clavaminate synthase-like"/>
    <property type="match status" value="1"/>
</dbReference>
<organism evidence="11 12">
    <name type="scientific">Blackberry vein banding-associated virus</name>
    <dbReference type="NCBI Taxonomy" id="1381464"/>
    <lineage>
        <taxon>Viruses</taxon>
        <taxon>Riboviria</taxon>
        <taxon>Orthornavirae</taxon>
        <taxon>Kitrinoviricota</taxon>
        <taxon>Alsuviricetes</taxon>
        <taxon>Martellivirales</taxon>
        <taxon>Closteroviridae</taxon>
        <taxon>Ampelovirus</taxon>
        <taxon>Ampelovirus venarubi</taxon>
    </lineage>
</organism>
<dbReference type="Pfam" id="PF01443">
    <property type="entry name" value="Viral_helicase1"/>
    <property type="match status" value="1"/>
</dbReference>
<evidence type="ECO:0000256" key="6">
    <source>
        <dbReference type="SAM" id="MobiDB-lite"/>
    </source>
</evidence>
<dbReference type="GO" id="GO:0075523">
    <property type="term" value="P:viral translational frameshifting"/>
    <property type="evidence" value="ECO:0007669"/>
    <property type="project" value="UniProtKB-KW"/>
</dbReference>
<dbReference type="InterPro" id="IPR005123">
    <property type="entry name" value="Oxoglu/Fe-dep_dioxygenase_dom"/>
</dbReference>
<dbReference type="GO" id="GO:0003723">
    <property type="term" value="F:RNA binding"/>
    <property type="evidence" value="ECO:0007669"/>
    <property type="project" value="InterPro"/>
</dbReference>
<feature type="compositionally biased region" description="Basic and acidic residues" evidence="6">
    <location>
        <begin position="1553"/>
        <end position="1564"/>
    </location>
</feature>
<dbReference type="GO" id="GO:0008174">
    <property type="term" value="F:mRNA methyltransferase activity"/>
    <property type="evidence" value="ECO:0007669"/>
    <property type="project" value="UniProtKB-UniRule"/>
</dbReference>
<dbReference type="Gene3D" id="3.40.50.300">
    <property type="entry name" value="P-loop containing nucleotide triphosphate hydrolases"/>
    <property type="match status" value="2"/>
</dbReference>
<feature type="domain" description="(+)RNA virus helicase C-terminal" evidence="9">
    <location>
        <begin position="2053"/>
        <end position="2384"/>
    </location>
</feature>
<dbReference type="InterPro" id="IPR044861">
    <property type="entry name" value="IPNS-like_FE2OG_OXY"/>
</dbReference>
<name>S5TK41_9CLOS</name>
<feature type="compositionally biased region" description="Basic and acidic residues" evidence="6">
    <location>
        <begin position="1886"/>
        <end position="1898"/>
    </location>
</feature>
<dbReference type="PROSITE" id="PS51743">
    <property type="entry name" value="ALPHAVIRUS_MT"/>
    <property type="match status" value="1"/>
</dbReference>
<keyword evidence="7" id="KW-0472">Membrane</keyword>
<feature type="region of interest" description="Disordered" evidence="6">
    <location>
        <begin position="1547"/>
        <end position="1575"/>
    </location>
</feature>
<accession>S5TK41</accession>
<evidence type="ECO:0000256" key="1">
    <source>
        <dbReference type="ARBA" id="ARBA00022679"/>
    </source>
</evidence>
<dbReference type="GeneID" id="16547969"/>
<dbReference type="SUPFAM" id="SSF52540">
    <property type="entry name" value="P-loop containing nucleoside triphosphate hydrolases"/>
    <property type="match status" value="2"/>
</dbReference>
<evidence type="ECO:0000256" key="2">
    <source>
        <dbReference type="ARBA" id="ARBA00022741"/>
    </source>
</evidence>
<evidence type="ECO:0000259" key="8">
    <source>
        <dbReference type="PROSITE" id="PS51471"/>
    </source>
</evidence>
<feature type="domain" description="Alphavirus-like MT" evidence="10">
    <location>
        <begin position="510"/>
        <end position="701"/>
    </location>
</feature>
<dbReference type="PROSITE" id="PS51657">
    <property type="entry name" value="PSRV_HELICASE"/>
    <property type="match status" value="1"/>
</dbReference>
<dbReference type="GO" id="GO:0016556">
    <property type="term" value="P:mRNA modification"/>
    <property type="evidence" value="ECO:0007669"/>
    <property type="project" value="InterPro"/>
</dbReference>
<keyword evidence="5" id="KW-0067">ATP-binding</keyword>
<dbReference type="RefSeq" id="YP_008411009.1">
    <property type="nucleotide sequence ID" value="NC_022072.1"/>
</dbReference>
<dbReference type="EMBL" id="KC904540">
    <property type="protein sequence ID" value="AGS48177.1"/>
    <property type="molecule type" value="Genomic_RNA"/>
</dbReference>
<dbReference type="Gene3D" id="2.60.120.590">
    <property type="entry name" value="Alpha-ketoglutarate-dependent dioxygenase AlkB-like"/>
    <property type="match status" value="1"/>
</dbReference>
<keyword evidence="7" id="KW-0812">Transmembrane</keyword>
<keyword evidence="12" id="KW-1185">Reference proteome</keyword>
<feature type="domain" description="Fe2OG dioxygenase" evidence="8">
    <location>
        <begin position="1740"/>
        <end position="1833"/>
    </location>
</feature>
<dbReference type="PROSITE" id="PS51471">
    <property type="entry name" value="FE2OG_OXY"/>
    <property type="match status" value="1"/>
</dbReference>
<dbReference type="InterPro" id="IPR002588">
    <property type="entry name" value="Alphavirus-like_MT_dom"/>
</dbReference>
<evidence type="ECO:0000313" key="12">
    <source>
        <dbReference type="Proteomes" id="UP000201347"/>
    </source>
</evidence>
<proteinExistence type="predicted"/>
<dbReference type="GO" id="GO:0005524">
    <property type="term" value="F:ATP binding"/>
    <property type="evidence" value="ECO:0007669"/>
    <property type="project" value="UniProtKB-KW"/>
</dbReference>
<dbReference type="Proteomes" id="UP000201347">
    <property type="component" value="Segment"/>
</dbReference>
<keyword evidence="1" id="KW-0808">Transferase</keyword>
<evidence type="ECO:0000256" key="7">
    <source>
        <dbReference type="SAM" id="Phobius"/>
    </source>
</evidence>
<keyword evidence="4" id="KW-0378">Hydrolase</keyword>
<feature type="region of interest" description="Disordered" evidence="6">
    <location>
        <begin position="1839"/>
        <end position="1898"/>
    </location>
</feature>